<sequence length="126" mass="13691">MCSICWTKYRTFSAFCCLGLAYLSQDRNEDAVGAYKKTLELDPTGESCKTNLETAQEKICEVNRRSQSNPGANQLSGFSGHGNLLGGGGAGGMSDLSTLMNNLQMKQATMQRMNDTNMQNLMGSMI</sequence>
<dbReference type="Proteomes" id="UP000887580">
    <property type="component" value="Unplaced"/>
</dbReference>
<proteinExistence type="predicted"/>
<name>A0AC35EWV1_9BILA</name>
<protein>
    <submittedName>
        <fullName evidence="2">Uncharacterized protein</fullName>
    </submittedName>
</protein>
<organism evidence="1 2">
    <name type="scientific">Panagrolaimus sp. PS1159</name>
    <dbReference type="NCBI Taxonomy" id="55785"/>
    <lineage>
        <taxon>Eukaryota</taxon>
        <taxon>Metazoa</taxon>
        <taxon>Ecdysozoa</taxon>
        <taxon>Nematoda</taxon>
        <taxon>Chromadorea</taxon>
        <taxon>Rhabditida</taxon>
        <taxon>Tylenchina</taxon>
        <taxon>Panagrolaimomorpha</taxon>
        <taxon>Panagrolaimoidea</taxon>
        <taxon>Panagrolaimidae</taxon>
        <taxon>Panagrolaimus</taxon>
    </lineage>
</organism>
<evidence type="ECO:0000313" key="1">
    <source>
        <dbReference type="Proteomes" id="UP000887580"/>
    </source>
</evidence>
<reference evidence="2" key="1">
    <citation type="submission" date="2022-11" db="UniProtKB">
        <authorList>
            <consortium name="WormBaseParasite"/>
        </authorList>
    </citation>
    <scope>IDENTIFICATION</scope>
</reference>
<evidence type="ECO:0000313" key="2">
    <source>
        <dbReference type="WBParaSite" id="PS1159_v2.g1162.t1"/>
    </source>
</evidence>
<dbReference type="WBParaSite" id="PS1159_v2.g1162.t1">
    <property type="protein sequence ID" value="PS1159_v2.g1162.t1"/>
    <property type="gene ID" value="PS1159_v2.g1162"/>
</dbReference>
<accession>A0AC35EWV1</accession>